<feature type="region of interest" description="Disordered" evidence="1">
    <location>
        <begin position="199"/>
        <end position="233"/>
    </location>
</feature>
<sequence length="288" mass="32071">MRRILAPSTFPRIVSAIILQVLGAMAWFWMIAPVVQSAWILSKGFKRDGGHMLLAARHDQLLSCLLVAGMTNASLWLAKDFNLNDWDDGDVMGTGWRSLALGIVGVIFYSIETETEIRRDDEAPWHRWRSSSSPIIIVENDEDGRRCRRNDAESASGTTSRVRVEPTFSQMDCSSAFWHCWTSSPTSCVSWTGDIRTNVPGDEPHPRGDLPPDGLLCSRENSPPATERYEREEGRVRSFLADDERAAYVVGNDESGAALLPPPTPPPDHMMWPRGVRSSEDEGGMIIS</sequence>
<dbReference type="AlphaFoldDB" id="A0ABD3NRC5"/>
<evidence type="ECO:0000256" key="2">
    <source>
        <dbReference type="SAM" id="Phobius"/>
    </source>
</evidence>
<accession>A0ABD3NRC5</accession>
<proteinExistence type="predicted"/>
<keyword evidence="4" id="KW-1185">Reference proteome</keyword>
<reference evidence="3 4" key="1">
    <citation type="submission" date="2024-10" db="EMBL/GenBank/DDBJ databases">
        <title>Updated reference genomes for cyclostephanoid diatoms.</title>
        <authorList>
            <person name="Roberts W.R."/>
            <person name="Alverson A.J."/>
        </authorList>
    </citation>
    <scope>NUCLEOTIDE SEQUENCE [LARGE SCALE GENOMIC DNA]</scope>
    <source>
        <strain evidence="3 4">AJA276-08</strain>
    </source>
</reference>
<comment type="caution">
    <text evidence="3">The sequence shown here is derived from an EMBL/GenBank/DDBJ whole genome shotgun (WGS) entry which is preliminary data.</text>
</comment>
<evidence type="ECO:0000313" key="3">
    <source>
        <dbReference type="EMBL" id="KAL3777839.1"/>
    </source>
</evidence>
<feature type="region of interest" description="Disordered" evidence="1">
    <location>
        <begin position="251"/>
        <end position="288"/>
    </location>
</feature>
<dbReference type="Proteomes" id="UP001530315">
    <property type="component" value="Unassembled WGS sequence"/>
</dbReference>
<gene>
    <name evidence="3" type="ORF">ACHAW5_003033</name>
</gene>
<keyword evidence="2" id="KW-0812">Transmembrane</keyword>
<feature type="transmembrane region" description="Helical" evidence="2">
    <location>
        <begin position="17"/>
        <end position="41"/>
    </location>
</feature>
<name>A0ABD3NRC5_9STRA</name>
<evidence type="ECO:0000313" key="4">
    <source>
        <dbReference type="Proteomes" id="UP001530315"/>
    </source>
</evidence>
<protein>
    <submittedName>
        <fullName evidence="3">Uncharacterized protein</fullName>
    </submittedName>
</protein>
<keyword evidence="2" id="KW-0472">Membrane</keyword>
<dbReference type="EMBL" id="JALLAZ020001263">
    <property type="protein sequence ID" value="KAL3777839.1"/>
    <property type="molecule type" value="Genomic_DNA"/>
</dbReference>
<keyword evidence="2" id="KW-1133">Transmembrane helix</keyword>
<organism evidence="3 4">
    <name type="scientific">Stephanodiscus triporus</name>
    <dbReference type="NCBI Taxonomy" id="2934178"/>
    <lineage>
        <taxon>Eukaryota</taxon>
        <taxon>Sar</taxon>
        <taxon>Stramenopiles</taxon>
        <taxon>Ochrophyta</taxon>
        <taxon>Bacillariophyta</taxon>
        <taxon>Coscinodiscophyceae</taxon>
        <taxon>Thalassiosirophycidae</taxon>
        <taxon>Stephanodiscales</taxon>
        <taxon>Stephanodiscaceae</taxon>
        <taxon>Stephanodiscus</taxon>
    </lineage>
</organism>
<evidence type="ECO:0000256" key="1">
    <source>
        <dbReference type="SAM" id="MobiDB-lite"/>
    </source>
</evidence>